<dbReference type="PANTHER" id="PTHR46365">
    <property type="entry name" value="COPPER TRANSPORT PROTEIN ATOX1"/>
    <property type="match status" value="1"/>
</dbReference>
<dbReference type="Gene3D" id="3.30.70.100">
    <property type="match status" value="1"/>
</dbReference>
<keyword evidence="2" id="KW-0479">Metal-binding</keyword>
<dbReference type="PANTHER" id="PTHR46365:SF1">
    <property type="entry name" value="COPPER TRANSPORT PROTEIN ATOX1"/>
    <property type="match status" value="1"/>
</dbReference>
<reference evidence="10" key="1">
    <citation type="journal article" date="2013" name="Genome Announc.">
        <title>Draft genome sequence of the grapevine dieback fungus Eutypa lata UCR-EL1.</title>
        <authorList>
            <person name="Blanco-Ulate B."/>
            <person name="Rolshausen P.E."/>
            <person name="Cantu D."/>
        </authorList>
    </citation>
    <scope>NUCLEOTIDE SEQUENCE [LARGE SCALE GENOMIC DNA]</scope>
    <source>
        <strain evidence="10">UCR-EL1</strain>
    </source>
</reference>
<name>M7SMY6_EUTLA</name>
<dbReference type="InterPro" id="IPR036163">
    <property type="entry name" value="HMA_dom_sf"/>
</dbReference>
<proteinExistence type="inferred from homology"/>
<dbReference type="PROSITE" id="PS01047">
    <property type="entry name" value="HMA_1"/>
    <property type="match status" value="1"/>
</dbReference>
<dbReference type="HOGENOM" id="CLU_134973_3_1_1"/>
<evidence type="ECO:0000256" key="3">
    <source>
        <dbReference type="ARBA" id="ARBA00022796"/>
    </source>
</evidence>
<keyword evidence="5" id="KW-0406">Ion transport</keyword>
<dbReference type="OrthoDB" id="689350at2759"/>
<dbReference type="PROSITE" id="PS50846">
    <property type="entry name" value="HMA_2"/>
    <property type="match status" value="1"/>
</dbReference>
<dbReference type="Proteomes" id="UP000012174">
    <property type="component" value="Unassembled WGS sequence"/>
</dbReference>
<keyword evidence="10" id="KW-1185">Reference proteome</keyword>
<evidence type="ECO:0000256" key="1">
    <source>
        <dbReference type="ARBA" id="ARBA00022448"/>
    </source>
</evidence>
<dbReference type="InterPro" id="IPR017969">
    <property type="entry name" value="Heavy-metal-associated_CS"/>
</dbReference>
<dbReference type="GO" id="GO:0006825">
    <property type="term" value="P:copper ion transport"/>
    <property type="evidence" value="ECO:0007669"/>
    <property type="project" value="UniProtKB-KW"/>
</dbReference>
<dbReference type="SUPFAM" id="SSF55008">
    <property type="entry name" value="HMA, heavy metal-associated domain"/>
    <property type="match status" value="1"/>
</dbReference>
<gene>
    <name evidence="9" type="ORF">UCREL1_7463</name>
</gene>
<dbReference type="Pfam" id="PF00403">
    <property type="entry name" value="HMA"/>
    <property type="match status" value="1"/>
</dbReference>
<evidence type="ECO:0000313" key="10">
    <source>
        <dbReference type="Proteomes" id="UP000012174"/>
    </source>
</evidence>
<dbReference type="AlphaFoldDB" id="M7SMY6"/>
<evidence type="ECO:0000256" key="5">
    <source>
        <dbReference type="ARBA" id="ARBA00023065"/>
    </source>
</evidence>
<keyword evidence="4" id="KW-0186">Copper</keyword>
<dbReference type="GO" id="GO:0005829">
    <property type="term" value="C:cytosol"/>
    <property type="evidence" value="ECO:0007669"/>
    <property type="project" value="TreeGrafter"/>
</dbReference>
<keyword evidence="6" id="KW-0143">Chaperone</keyword>
<evidence type="ECO:0000313" key="9">
    <source>
        <dbReference type="EMBL" id="EMR65562.1"/>
    </source>
</evidence>
<dbReference type="CDD" id="cd00371">
    <property type="entry name" value="HMA"/>
    <property type="match status" value="1"/>
</dbReference>
<evidence type="ECO:0000256" key="7">
    <source>
        <dbReference type="ARBA" id="ARBA00038171"/>
    </source>
</evidence>
<dbReference type="OMA" id="YEFDIAM"/>
<dbReference type="KEGG" id="ela:UCREL1_7463"/>
<evidence type="ECO:0000259" key="8">
    <source>
        <dbReference type="PROSITE" id="PS50846"/>
    </source>
</evidence>
<dbReference type="FunFam" id="3.30.70.100:FF:000008">
    <property type="entry name" value="Copper transport protein ATOX1"/>
    <property type="match status" value="1"/>
</dbReference>
<evidence type="ECO:0000256" key="2">
    <source>
        <dbReference type="ARBA" id="ARBA00022723"/>
    </source>
</evidence>
<evidence type="ECO:0000256" key="6">
    <source>
        <dbReference type="ARBA" id="ARBA00023186"/>
    </source>
</evidence>
<sequence length="84" mass="9076">MSDDHTYTFNVTMSCSGCSGAVERVLKKLEGVKNLDISLDKQEAIVKTEPGVDYETVLRTIKKSGKKVNTGDADGVTKPVELAD</sequence>
<dbReference type="eggNOG" id="KOG1603">
    <property type="taxonomic scope" value="Eukaryota"/>
</dbReference>
<comment type="similarity">
    <text evidence="7">Belongs to the ATX1 family.</text>
</comment>
<protein>
    <submittedName>
        <fullName evidence="9">Putative iron copper transporter protein</fullName>
    </submittedName>
</protein>
<keyword evidence="3" id="KW-0187">Copper transport</keyword>
<dbReference type="InterPro" id="IPR051881">
    <property type="entry name" value="Copper_transport_ATOX1-like"/>
</dbReference>
<dbReference type="STRING" id="1287681.M7SMY6"/>
<dbReference type="GO" id="GO:0046872">
    <property type="term" value="F:metal ion binding"/>
    <property type="evidence" value="ECO:0007669"/>
    <property type="project" value="UniProtKB-KW"/>
</dbReference>
<accession>M7SMY6</accession>
<feature type="domain" description="HMA" evidence="8">
    <location>
        <begin position="4"/>
        <end position="69"/>
    </location>
</feature>
<dbReference type="EMBL" id="KB706835">
    <property type="protein sequence ID" value="EMR65562.1"/>
    <property type="molecule type" value="Genomic_DNA"/>
</dbReference>
<dbReference type="GO" id="GO:0016531">
    <property type="term" value="F:copper chaperone activity"/>
    <property type="evidence" value="ECO:0007669"/>
    <property type="project" value="TreeGrafter"/>
</dbReference>
<organism evidence="9 10">
    <name type="scientific">Eutypa lata (strain UCR-EL1)</name>
    <name type="common">Grapevine dieback disease fungus</name>
    <name type="synonym">Eutypa armeniacae</name>
    <dbReference type="NCBI Taxonomy" id="1287681"/>
    <lineage>
        <taxon>Eukaryota</taxon>
        <taxon>Fungi</taxon>
        <taxon>Dikarya</taxon>
        <taxon>Ascomycota</taxon>
        <taxon>Pezizomycotina</taxon>
        <taxon>Sordariomycetes</taxon>
        <taxon>Xylariomycetidae</taxon>
        <taxon>Xylariales</taxon>
        <taxon>Diatrypaceae</taxon>
        <taxon>Eutypa</taxon>
    </lineage>
</organism>
<keyword evidence="1" id="KW-0813">Transport</keyword>
<evidence type="ECO:0000256" key="4">
    <source>
        <dbReference type="ARBA" id="ARBA00023008"/>
    </source>
</evidence>
<dbReference type="InterPro" id="IPR006121">
    <property type="entry name" value="HMA_dom"/>
</dbReference>